<feature type="compositionally biased region" description="Basic and acidic residues" evidence="1">
    <location>
        <begin position="141"/>
        <end position="163"/>
    </location>
</feature>
<accession>A0A2T8KP69</accession>
<feature type="region of interest" description="Disordered" evidence="1">
    <location>
        <begin position="113"/>
        <end position="190"/>
    </location>
</feature>
<organism evidence="2">
    <name type="scientific">Panicum hallii</name>
    <dbReference type="NCBI Taxonomy" id="206008"/>
    <lineage>
        <taxon>Eukaryota</taxon>
        <taxon>Viridiplantae</taxon>
        <taxon>Streptophyta</taxon>
        <taxon>Embryophyta</taxon>
        <taxon>Tracheophyta</taxon>
        <taxon>Spermatophyta</taxon>
        <taxon>Magnoliopsida</taxon>
        <taxon>Liliopsida</taxon>
        <taxon>Poales</taxon>
        <taxon>Poaceae</taxon>
        <taxon>PACMAD clade</taxon>
        <taxon>Panicoideae</taxon>
        <taxon>Panicodae</taxon>
        <taxon>Paniceae</taxon>
        <taxon>Panicinae</taxon>
        <taxon>Panicum</taxon>
        <taxon>Panicum sect. Panicum</taxon>
    </lineage>
</organism>
<proteinExistence type="predicted"/>
<sequence>MIFDTFSRSGSIELAIHKISAKVSKSDSNLEVTRRLQIGWVKLFGIPSMARSEEVVRLVAKLAGEVVCVDEVSLIKEGHVRVKINAREISKIRGYVDVFIEIVGYEIRFLPKKSSGKSTAPKDIPPRKLDGDSEEEDEDGNKDSELERERMRKEFKKEEHKDQLGNQKTHSKSTGKQVVNSSEGKEAEDK</sequence>
<protein>
    <recommendedName>
        <fullName evidence="3">DUF4283 domain-containing protein</fullName>
    </recommendedName>
</protein>
<reference evidence="2" key="1">
    <citation type="submission" date="2018-04" db="EMBL/GenBank/DDBJ databases">
        <title>WGS assembly of Panicum hallii.</title>
        <authorList>
            <person name="Lovell J."/>
            <person name="Jenkins J."/>
            <person name="Lowry D."/>
            <person name="Mamidi S."/>
            <person name="Sreedasyam A."/>
            <person name="Weng X."/>
            <person name="Barry K."/>
            <person name="Bonette J."/>
            <person name="Campitelli B."/>
            <person name="Daum C."/>
            <person name="Gordon S."/>
            <person name="Gould B."/>
            <person name="Lipzen A."/>
            <person name="Macqueen A."/>
            <person name="Palacio-Mejia J."/>
            <person name="Plott C."/>
            <person name="Shakirov E."/>
            <person name="Shu S."/>
            <person name="Yoshinaga Y."/>
            <person name="Zane M."/>
            <person name="Rokhsar D."/>
            <person name="Grimwood J."/>
            <person name="Schmutz J."/>
            <person name="Juenger T."/>
        </authorList>
    </citation>
    <scope>NUCLEOTIDE SEQUENCE [LARGE SCALE GENOMIC DNA]</scope>
    <source>
        <strain evidence="2">FIL2</strain>
    </source>
</reference>
<dbReference type="Proteomes" id="UP000243499">
    <property type="component" value="Chromosome 2"/>
</dbReference>
<name>A0A2T8KP69_9POAL</name>
<dbReference type="Gramene" id="PVH63978">
    <property type="protein sequence ID" value="PVH63978"/>
    <property type="gene ID" value="PAHAL_2G151400"/>
</dbReference>
<dbReference type="PANTHER" id="PTHR33170:SF2">
    <property type="entry name" value="OS12G0531500 PROTEIN"/>
    <property type="match status" value="1"/>
</dbReference>
<gene>
    <name evidence="2" type="ORF">PAHAL_2G151400</name>
</gene>
<dbReference type="AlphaFoldDB" id="A0A2T8KP69"/>
<evidence type="ECO:0008006" key="3">
    <source>
        <dbReference type="Google" id="ProtNLM"/>
    </source>
</evidence>
<dbReference type="EMBL" id="CM008047">
    <property type="protein sequence ID" value="PVH63978.1"/>
    <property type="molecule type" value="Genomic_DNA"/>
</dbReference>
<evidence type="ECO:0000313" key="2">
    <source>
        <dbReference type="EMBL" id="PVH63978.1"/>
    </source>
</evidence>
<dbReference type="PANTHER" id="PTHR33170">
    <property type="entry name" value="DUF4283 DOMAIN-CONTAINING PROTEIN-RELATED"/>
    <property type="match status" value="1"/>
</dbReference>
<feature type="compositionally biased region" description="Polar residues" evidence="1">
    <location>
        <begin position="164"/>
        <end position="182"/>
    </location>
</feature>
<evidence type="ECO:0000256" key="1">
    <source>
        <dbReference type="SAM" id="MobiDB-lite"/>
    </source>
</evidence>